<keyword evidence="2" id="KW-0732">Signal</keyword>
<dbReference type="eggNOG" id="COG0747">
    <property type="taxonomic scope" value="Bacteria"/>
</dbReference>
<dbReference type="PANTHER" id="PTHR30290">
    <property type="entry name" value="PERIPLASMIC BINDING COMPONENT OF ABC TRANSPORTER"/>
    <property type="match status" value="1"/>
</dbReference>
<dbReference type="InterPro" id="IPR006311">
    <property type="entry name" value="TAT_signal"/>
</dbReference>
<dbReference type="OrthoDB" id="7888869at2"/>
<feature type="domain" description="Solute-binding protein family 5" evidence="3">
    <location>
        <begin position="136"/>
        <end position="495"/>
    </location>
</feature>
<dbReference type="AlphaFoldDB" id="H5UU00"/>
<keyword evidence="5" id="KW-1185">Reference proteome</keyword>
<dbReference type="CDD" id="cd08501">
    <property type="entry name" value="PBP2_Lpqw"/>
    <property type="match status" value="1"/>
</dbReference>
<evidence type="ECO:0000256" key="1">
    <source>
        <dbReference type="SAM" id="MobiDB-lite"/>
    </source>
</evidence>
<dbReference type="GO" id="GO:0015833">
    <property type="term" value="P:peptide transport"/>
    <property type="evidence" value="ECO:0007669"/>
    <property type="project" value="TreeGrafter"/>
</dbReference>
<dbReference type="GO" id="GO:0043190">
    <property type="term" value="C:ATP-binding cassette (ABC) transporter complex"/>
    <property type="evidence" value="ECO:0007669"/>
    <property type="project" value="InterPro"/>
</dbReference>
<reference evidence="4 5" key="1">
    <citation type="submission" date="2012-02" db="EMBL/GenBank/DDBJ databases">
        <title>Whole genome shotgun sequence of Mobilicoccus pelagius NBRC 104925.</title>
        <authorList>
            <person name="Yoshida Y."/>
            <person name="Hosoyama A."/>
            <person name="Tsuchikane K."/>
            <person name="Katsumata H."/>
            <person name="Yamazaki S."/>
            <person name="Fujita N."/>
        </authorList>
    </citation>
    <scope>NUCLEOTIDE SEQUENCE [LARGE SCALE GENOMIC DNA]</scope>
    <source>
        <strain evidence="4 5">NBRC 104925</strain>
    </source>
</reference>
<evidence type="ECO:0000313" key="4">
    <source>
        <dbReference type="EMBL" id="GAB49208.1"/>
    </source>
</evidence>
<feature type="signal peptide" evidence="2">
    <location>
        <begin position="1"/>
        <end position="24"/>
    </location>
</feature>
<accession>H5UU00</accession>
<dbReference type="PROSITE" id="PS51257">
    <property type="entry name" value="PROKAR_LIPOPROTEIN"/>
    <property type="match status" value="1"/>
</dbReference>
<dbReference type="InterPro" id="IPR000914">
    <property type="entry name" value="SBP_5_dom"/>
</dbReference>
<name>H5UU00_9MICO</name>
<dbReference type="Pfam" id="PF00496">
    <property type="entry name" value="SBP_bac_5"/>
    <property type="match status" value="1"/>
</dbReference>
<dbReference type="GO" id="GO:1904680">
    <property type="term" value="F:peptide transmembrane transporter activity"/>
    <property type="evidence" value="ECO:0007669"/>
    <property type="project" value="TreeGrafter"/>
</dbReference>
<feature type="chain" id="PRO_5038835009" evidence="2">
    <location>
        <begin position="25"/>
        <end position="587"/>
    </location>
</feature>
<evidence type="ECO:0000313" key="5">
    <source>
        <dbReference type="Proteomes" id="UP000004367"/>
    </source>
</evidence>
<dbReference type="STRING" id="1089455.MOPEL_099_00080"/>
<proteinExistence type="predicted"/>
<evidence type="ECO:0000259" key="3">
    <source>
        <dbReference type="Pfam" id="PF00496"/>
    </source>
</evidence>
<protein>
    <submittedName>
        <fullName evidence="4">Putative peptide ABC transporter substrate-binding protein</fullName>
    </submittedName>
</protein>
<sequence length="587" mass="61892">MTPRRRTITAVGALAGFLALGACAAPVDRAAAPTSPTTTSSPAGDAASAAPTPSPAPADLVADDPHPRADLARGGTLVLPLASLPANLNAFHVDGTVAPWREVTSATDPGLYRYSPEGKVLPRREYLTALPTVRRTADGTTITYRLDPRAVWNDGTPIDHRTFEATWRVHRAPVDKGGFNAVPTTAYAQISRVAPGKDPHEVVVTTRGHVHPVTDLFTRLVHPRLAEEGTFDTLMRDEPHPELRSGPWTIAALDRQAGTVTLEPSPRWWGDEPVLERIVFRSLEPSAALPAFRAGELDVVDVSHPAASAQIDGAPDLDLRHGPSLATTVLVLNSGSPVLADRRVRAAVRQGLDREQLLAVRFGGLGHTEKPADSALYQPFQPEARDNTPRNGGPGAARAALDAAGWTPGADGVRTKDGTPLALRFTLHGDDPLGVALAQTVQTQVRPLGVDVRIDTRPASAFGTTMANKDYDLLLAGGGSDTPSPVSAMCQTMCSTSPGNASGIGTPEIDARIAALPDIADDAARARAVNDVERDWLALDGQVPLWHGPALRATRAGLANLGPSGFAALTPRWEDVGWVEGSAAANR</sequence>
<evidence type="ECO:0000256" key="2">
    <source>
        <dbReference type="SAM" id="SignalP"/>
    </source>
</evidence>
<organism evidence="4 5">
    <name type="scientific">Mobilicoccus pelagius NBRC 104925</name>
    <dbReference type="NCBI Taxonomy" id="1089455"/>
    <lineage>
        <taxon>Bacteria</taxon>
        <taxon>Bacillati</taxon>
        <taxon>Actinomycetota</taxon>
        <taxon>Actinomycetes</taxon>
        <taxon>Micrococcales</taxon>
        <taxon>Dermatophilaceae</taxon>
        <taxon>Mobilicoccus</taxon>
    </lineage>
</organism>
<dbReference type="EMBL" id="BAFE01000076">
    <property type="protein sequence ID" value="GAB49208.1"/>
    <property type="molecule type" value="Genomic_DNA"/>
</dbReference>
<dbReference type="PIRSF" id="PIRSF002741">
    <property type="entry name" value="MppA"/>
    <property type="match status" value="1"/>
</dbReference>
<dbReference type="Gene3D" id="3.40.190.10">
    <property type="entry name" value="Periplasmic binding protein-like II"/>
    <property type="match status" value="1"/>
</dbReference>
<dbReference type="SUPFAM" id="SSF53850">
    <property type="entry name" value="Periplasmic binding protein-like II"/>
    <property type="match status" value="1"/>
</dbReference>
<dbReference type="InterPro" id="IPR039424">
    <property type="entry name" value="SBP_5"/>
</dbReference>
<dbReference type="PROSITE" id="PS51318">
    <property type="entry name" value="TAT"/>
    <property type="match status" value="1"/>
</dbReference>
<dbReference type="RefSeq" id="WP_009483105.1">
    <property type="nucleotide sequence ID" value="NZ_BAFE01000076.1"/>
</dbReference>
<dbReference type="Proteomes" id="UP000004367">
    <property type="component" value="Unassembled WGS sequence"/>
</dbReference>
<feature type="compositionally biased region" description="Low complexity" evidence="1">
    <location>
        <begin position="30"/>
        <end position="51"/>
    </location>
</feature>
<comment type="caution">
    <text evidence="4">The sequence shown here is derived from an EMBL/GenBank/DDBJ whole genome shotgun (WGS) entry which is preliminary data.</text>
</comment>
<dbReference type="PANTHER" id="PTHR30290:SF65">
    <property type="entry name" value="MONOACYL PHOSPHATIDYLINOSITOL TETRAMANNOSIDE-BINDING PROTEIN LPQW-RELATED"/>
    <property type="match status" value="1"/>
</dbReference>
<feature type="region of interest" description="Disordered" evidence="1">
    <location>
        <begin position="30"/>
        <end position="69"/>
    </location>
</feature>
<gene>
    <name evidence="4" type="ORF">MOPEL_099_00080</name>
</gene>
<dbReference type="InterPro" id="IPR030678">
    <property type="entry name" value="Peptide/Ni-bd"/>
</dbReference>
<dbReference type="GO" id="GO:0042597">
    <property type="term" value="C:periplasmic space"/>
    <property type="evidence" value="ECO:0007669"/>
    <property type="project" value="UniProtKB-ARBA"/>
</dbReference>
<dbReference type="Gene3D" id="3.10.105.10">
    <property type="entry name" value="Dipeptide-binding Protein, Domain 3"/>
    <property type="match status" value="1"/>
</dbReference>